<keyword evidence="2" id="KW-1003">Cell membrane</keyword>
<gene>
    <name evidence="8" type="ORF">AOX59_10335</name>
</gene>
<evidence type="ECO:0000256" key="6">
    <source>
        <dbReference type="SAM" id="Phobius"/>
    </source>
</evidence>
<accession>A0A0U4FPL1</accession>
<comment type="subcellular location">
    <subcellularLocation>
        <location evidence="1">Cell membrane</location>
        <topology evidence="1">Multi-pass membrane protein</topology>
    </subcellularLocation>
</comment>
<dbReference type="EMBL" id="CP013862">
    <property type="protein sequence ID" value="ALX50606.1"/>
    <property type="molecule type" value="Genomic_DNA"/>
</dbReference>
<dbReference type="Proteomes" id="UP000050331">
    <property type="component" value="Chromosome"/>
</dbReference>
<reference evidence="8 9" key="1">
    <citation type="submission" date="2016-01" db="EMBL/GenBank/DDBJ databases">
        <title>Complete genome sequence of strain Lentibacillus amyloliquefaciens LAM0015T isolated from saline sediment.</title>
        <authorList>
            <person name="Wang J.-L."/>
            <person name="He M.-X."/>
        </authorList>
    </citation>
    <scope>NUCLEOTIDE SEQUENCE [LARGE SCALE GENOMIC DNA]</scope>
    <source>
        <strain evidence="8 9">LAM0015</strain>
    </source>
</reference>
<dbReference type="KEGG" id="lao:AOX59_10335"/>
<feature type="transmembrane region" description="Helical" evidence="6">
    <location>
        <begin position="12"/>
        <end position="31"/>
    </location>
</feature>
<evidence type="ECO:0000313" key="9">
    <source>
        <dbReference type="Proteomes" id="UP000050331"/>
    </source>
</evidence>
<dbReference type="InterPro" id="IPR027379">
    <property type="entry name" value="CLS_N"/>
</dbReference>
<organism evidence="8 9">
    <name type="scientific">Lentibacillus amyloliquefaciens</name>
    <dbReference type="NCBI Taxonomy" id="1472767"/>
    <lineage>
        <taxon>Bacteria</taxon>
        <taxon>Bacillati</taxon>
        <taxon>Bacillota</taxon>
        <taxon>Bacilli</taxon>
        <taxon>Bacillales</taxon>
        <taxon>Bacillaceae</taxon>
        <taxon>Lentibacillus</taxon>
    </lineage>
</organism>
<name>A0A0U4FPL1_9BACI</name>
<dbReference type="GO" id="GO:0005886">
    <property type="term" value="C:plasma membrane"/>
    <property type="evidence" value="ECO:0007669"/>
    <property type="project" value="UniProtKB-SubCell"/>
</dbReference>
<dbReference type="AlphaFoldDB" id="A0A0U4FPL1"/>
<evidence type="ECO:0000259" key="7">
    <source>
        <dbReference type="Pfam" id="PF13396"/>
    </source>
</evidence>
<proteinExistence type="predicted"/>
<feature type="domain" description="Cardiolipin synthase N-terminal" evidence="7">
    <location>
        <begin position="21"/>
        <end position="63"/>
    </location>
</feature>
<keyword evidence="4 6" id="KW-1133">Transmembrane helix</keyword>
<dbReference type="OrthoDB" id="3243324at2"/>
<evidence type="ECO:0000313" key="8">
    <source>
        <dbReference type="EMBL" id="ALX50606.1"/>
    </source>
</evidence>
<protein>
    <submittedName>
        <fullName evidence="8">Transcriptional regulator</fullName>
    </submittedName>
</protein>
<evidence type="ECO:0000256" key="2">
    <source>
        <dbReference type="ARBA" id="ARBA00022475"/>
    </source>
</evidence>
<keyword evidence="3 6" id="KW-0812">Transmembrane</keyword>
<evidence type="ECO:0000256" key="5">
    <source>
        <dbReference type="ARBA" id="ARBA00023136"/>
    </source>
</evidence>
<evidence type="ECO:0000256" key="3">
    <source>
        <dbReference type="ARBA" id="ARBA00022692"/>
    </source>
</evidence>
<dbReference type="Pfam" id="PF13396">
    <property type="entry name" value="PLDc_N"/>
    <property type="match status" value="1"/>
</dbReference>
<evidence type="ECO:0000256" key="1">
    <source>
        <dbReference type="ARBA" id="ARBA00004651"/>
    </source>
</evidence>
<evidence type="ECO:0000256" key="4">
    <source>
        <dbReference type="ARBA" id="ARBA00022989"/>
    </source>
</evidence>
<sequence length="66" mass="7579">MDLLSKINWGVIAPLIVIQFILLIVAAIDLIRAEKTNGPKWMWILVIILINFVGPVLYFIFGRRND</sequence>
<keyword evidence="9" id="KW-1185">Reference proteome</keyword>
<feature type="transmembrane region" description="Helical" evidence="6">
    <location>
        <begin position="43"/>
        <end position="61"/>
    </location>
</feature>
<dbReference type="STRING" id="1472767.AOX59_10335"/>
<keyword evidence="5 6" id="KW-0472">Membrane</keyword>